<dbReference type="EMBL" id="JASAOG010000094">
    <property type="protein sequence ID" value="KAK0052494.1"/>
    <property type="molecule type" value="Genomic_DNA"/>
</dbReference>
<protein>
    <submittedName>
        <fullName evidence="3">C-type lectin domain family 4 member M</fullName>
    </submittedName>
</protein>
<dbReference type="SUPFAM" id="SSF56436">
    <property type="entry name" value="C-type lectin-like"/>
    <property type="match status" value="1"/>
</dbReference>
<dbReference type="Pfam" id="PF00059">
    <property type="entry name" value="Lectin_C"/>
    <property type="match status" value="1"/>
</dbReference>
<feature type="non-terminal residue" evidence="3">
    <location>
        <position position="201"/>
    </location>
</feature>
<dbReference type="InterPro" id="IPR016187">
    <property type="entry name" value="CTDL_fold"/>
</dbReference>
<feature type="domain" description="C-type lectin" evidence="2">
    <location>
        <begin position="123"/>
        <end position="189"/>
    </location>
</feature>
<keyword evidence="4" id="KW-1185">Reference proteome</keyword>
<keyword evidence="1" id="KW-0732">Signal</keyword>
<feature type="signal peptide" evidence="1">
    <location>
        <begin position="1"/>
        <end position="32"/>
    </location>
</feature>
<dbReference type="InterPro" id="IPR016186">
    <property type="entry name" value="C-type_lectin-like/link_sf"/>
</dbReference>
<comment type="caution">
    <text evidence="3">The sequence shown here is derived from an EMBL/GenBank/DDBJ whole genome shotgun (WGS) entry which is preliminary data.</text>
</comment>
<reference evidence="3" key="2">
    <citation type="submission" date="2023-04" db="EMBL/GenBank/DDBJ databases">
        <authorList>
            <person name="Bu L."/>
            <person name="Lu L."/>
            <person name="Laidemitt M.R."/>
            <person name="Zhang S.M."/>
            <person name="Mutuku M."/>
            <person name="Mkoji G."/>
            <person name="Steinauer M."/>
            <person name="Loker E.S."/>
        </authorList>
    </citation>
    <scope>NUCLEOTIDE SEQUENCE</scope>
    <source>
        <strain evidence="3">KasaAsao</strain>
        <tissue evidence="3">Whole Snail</tissue>
    </source>
</reference>
<dbReference type="InterPro" id="IPR001304">
    <property type="entry name" value="C-type_lectin-like"/>
</dbReference>
<feature type="chain" id="PRO_5042240428" evidence="1">
    <location>
        <begin position="33"/>
        <end position="201"/>
    </location>
</feature>
<accession>A0AAD8BET0</accession>
<organism evidence="3 4">
    <name type="scientific">Biomphalaria pfeifferi</name>
    <name type="common">Bloodfluke planorb</name>
    <name type="synonym">Freshwater snail</name>
    <dbReference type="NCBI Taxonomy" id="112525"/>
    <lineage>
        <taxon>Eukaryota</taxon>
        <taxon>Metazoa</taxon>
        <taxon>Spiralia</taxon>
        <taxon>Lophotrochozoa</taxon>
        <taxon>Mollusca</taxon>
        <taxon>Gastropoda</taxon>
        <taxon>Heterobranchia</taxon>
        <taxon>Euthyneura</taxon>
        <taxon>Panpulmonata</taxon>
        <taxon>Hygrophila</taxon>
        <taxon>Lymnaeoidea</taxon>
        <taxon>Planorbidae</taxon>
        <taxon>Biomphalaria</taxon>
    </lineage>
</organism>
<reference evidence="3" key="1">
    <citation type="journal article" date="2023" name="PLoS Negl. Trop. Dis.">
        <title>A genome sequence for Biomphalaria pfeifferi, the major vector snail for the human-infecting parasite Schistosoma mansoni.</title>
        <authorList>
            <person name="Bu L."/>
            <person name="Lu L."/>
            <person name="Laidemitt M.R."/>
            <person name="Zhang S.M."/>
            <person name="Mutuku M."/>
            <person name="Mkoji G."/>
            <person name="Steinauer M."/>
            <person name="Loker E.S."/>
        </authorList>
    </citation>
    <scope>NUCLEOTIDE SEQUENCE</scope>
    <source>
        <strain evidence="3">KasaAsao</strain>
    </source>
</reference>
<gene>
    <name evidence="3" type="ORF">Bpfe_018078</name>
</gene>
<dbReference type="Gene3D" id="3.10.100.10">
    <property type="entry name" value="Mannose-Binding Protein A, subunit A"/>
    <property type="match status" value="1"/>
</dbReference>
<evidence type="ECO:0000256" key="1">
    <source>
        <dbReference type="SAM" id="SignalP"/>
    </source>
</evidence>
<dbReference type="CDD" id="cd00037">
    <property type="entry name" value="CLECT"/>
    <property type="match status" value="1"/>
</dbReference>
<evidence type="ECO:0000313" key="4">
    <source>
        <dbReference type="Proteomes" id="UP001233172"/>
    </source>
</evidence>
<dbReference type="AlphaFoldDB" id="A0AAD8BET0"/>
<sequence>MHQLKVKSVMHTLHFSHLCVFVFFCCSYRGLAGEITSAILHQVEKNQPIKLYSTSTIQARSLVDCARKCHDQNCACYSYSMQSCFIGKCNLTITYLEPGPGLYVSCFSSDGFNFVTIGSVSACVWVSAFATDYITARDDCRDKDAHLYTVKTMDKLKWLQTNYPKFFLWVGLNDIDVEGTYRWEDDNTVCNSSCLSQYFIP</sequence>
<proteinExistence type="predicted"/>
<dbReference type="PROSITE" id="PS50041">
    <property type="entry name" value="C_TYPE_LECTIN_2"/>
    <property type="match status" value="1"/>
</dbReference>
<evidence type="ECO:0000259" key="2">
    <source>
        <dbReference type="PROSITE" id="PS50041"/>
    </source>
</evidence>
<evidence type="ECO:0000313" key="3">
    <source>
        <dbReference type="EMBL" id="KAK0052494.1"/>
    </source>
</evidence>
<dbReference type="Proteomes" id="UP001233172">
    <property type="component" value="Unassembled WGS sequence"/>
</dbReference>
<name>A0AAD8BET0_BIOPF</name>